<organism evidence="3 4">
    <name type="scientific">Lentinula raphanica</name>
    <dbReference type="NCBI Taxonomy" id="153919"/>
    <lineage>
        <taxon>Eukaryota</taxon>
        <taxon>Fungi</taxon>
        <taxon>Dikarya</taxon>
        <taxon>Basidiomycota</taxon>
        <taxon>Agaricomycotina</taxon>
        <taxon>Agaricomycetes</taxon>
        <taxon>Agaricomycetidae</taxon>
        <taxon>Agaricales</taxon>
        <taxon>Marasmiineae</taxon>
        <taxon>Omphalotaceae</taxon>
        <taxon>Lentinula</taxon>
    </lineage>
</organism>
<evidence type="ECO:0008006" key="5">
    <source>
        <dbReference type="Google" id="ProtNLM"/>
    </source>
</evidence>
<accession>A0AA38PAJ4</accession>
<sequence length="83" mass="9260">MKLYVLLVRLCIVLCLVHTSFQVPRLTCRASTTLLSVIFAYMVLMTGGTYESHYASSNRRHSATSKLSRDIPLEPALSICHCA</sequence>
<dbReference type="EMBL" id="MU806132">
    <property type="protein sequence ID" value="KAJ3839359.1"/>
    <property type="molecule type" value="Genomic_DNA"/>
</dbReference>
<feature type="signal peptide" evidence="2">
    <location>
        <begin position="1"/>
        <end position="22"/>
    </location>
</feature>
<evidence type="ECO:0000313" key="4">
    <source>
        <dbReference type="Proteomes" id="UP001163846"/>
    </source>
</evidence>
<feature type="chain" id="PRO_5041273842" description="Secreted protein" evidence="2">
    <location>
        <begin position="23"/>
        <end position="83"/>
    </location>
</feature>
<proteinExistence type="predicted"/>
<keyword evidence="2" id="KW-0732">Signal</keyword>
<evidence type="ECO:0000256" key="1">
    <source>
        <dbReference type="SAM" id="Phobius"/>
    </source>
</evidence>
<evidence type="ECO:0000256" key="2">
    <source>
        <dbReference type="SAM" id="SignalP"/>
    </source>
</evidence>
<name>A0AA38PAJ4_9AGAR</name>
<keyword evidence="1" id="KW-1133">Transmembrane helix</keyword>
<comment type="caution">
    <text evidence="3">The sequence shown here is derived from an EMBL/GenBank/DDBJ whole genome shotgun (WGS) entry which is preliminary data.</text>
</comment>
<keyword evidence="1" id="KW-0472">Membrane</keyword>
<keyword evidence="4" id="KW-1185">Reference proteome</keyword>
<dbReference type="AlphaFoldDB" id="A0AA38PAJ4"/>
<dbReference type="Proteomes" id="UP001163846">
    <property type="component" value="Unassembled WGS sequence"/>
</dbReference>
<feature type="transmembrane region" description="Helical" evidence="1">
    <location>
        <begin position="32"/>
        <end position="50"/>
    </location>
</feature>
<protein>
    <recommendedName>
        <fullName evidence="5">Secreted protein</fullName>
    </recommendedName>
</protein>
<evidence type="ECO:0000313" key="3">
    <source>
        <dbReference type="EMBL" id="KAJ3839359.1"/>
    </source>
</evidence>
<gene>
    <name evidence="3" type="ORF">F5878DRAFT_616712</name>
</gene>
<keyword evidence="1" id="KW-0812">Transmembrane</keyword>
<reference evidence="3" key="1">
    <citation type="submission" date="2022-08" db="EMBL/GenBank/DDBJ databases">
        <authorList>
            <consortium name="DOE Joint Genome Institute"/>
            <person name="Min B."/>
            <person name="Riley R."/>
            <person name="Sierra-Patev S."/>
            <person name="Naranjo-Ortiz M."/>
            <person name="Looney B."/>
            <person name="Konkel Z."/>
            <person name="Slot J.C."/>
            <person name="Sakamoto Y."/>
            <person name="Steenwyk J.L."/>
            <person name="Rokas A."/>
            <person name="Carro J."/>
            <person name="Camarero S."/>
            <person name="Ferreira P."/>
            <person name="Molpeceres G."/>
            <person name="Ruiz-Duenas F.J."/>
            <person name="Serrano A."/>
            <person name="Henrissat B."/>
            <person name="Drula E."/>
            <person name="Hughes K.W."/>
            <person name="Mata J.L."/>
            <person name="Ishikawa N.K."/>
            <person name="Vargas-Isla R."/>
            <person name="Ushijima S."/>
            <person name="Smith C.A."/>
            <person name="Ahrendt S."/>
            <person name="Andreopoulos W."/>
            <person name="He G."/>
            <person name="Labutti K."/>
            <person name="Lipzen A."/>
            <person name="Ng V."/>
            <person name="Sandor L."/>
            <person name="Barry K."/>
            <person name="Martinez A.T."/>
            <person name="Xiao Y."/>
            <person name="Gibbons J.G."/>
            <person name="Terashima K."/>
            <person name="Hibbett D.S."/>
            <person name="Grigoriev I.V."/>
        </authorList>
    </citation>
    <scope>NUCLEOTIDE SEQUENCE</scope>
    <source>
        <strain evidence="3">TFB9207</strain>
    </source>
</reference>